<evidence type="ECO:0000313" key="5">
    <source>
        <dbReference type="Proteomes" id="UP000189580"/>
    </source>
</evidence>
<name>A0A167DWD4_9ASCO</name>
<dbReference type="SUPFAM" id="SSF63411">
    <property type="entry name" value="LuxS/MPP-like metallohydrolase"/>
    <property type="match status" value="4"/>
</dbReference>
<gene>
    <name evidence="4" type="ORF">AWJ20_1662</name>
</gene>
<dbReference type="Pfam" id="PF00675">
    <property type="entry name" value="Peptidase_M16"/>
    <property type="match status" value="1"/>
</dbReference>
<dbReference type="Gene3D" id="3.30.830.10">
    <property type="entry name" value="Metalloenzyme, LuxS/M16 peptidase-like"/>
    <property type="match status" value="4"/>
</dbReference>
<dbReference type="FunFam" id="3.30.830.10:FF:000015">
    <property type="entry name" value="Putative zinc metalloprotease"/>
    <property type="match status" value="1"/>
</dbReference>
<dbReference type="InterPro" id="IPR011249">
    <property type="entry name" value="Metalloenz_LuxS/M16"/>
</dbReference>
<organism evidence="4 5">
    <name type="scientific">Sugiyamaella lignohabitans</name>
    <dbReference type="NCBI Taxonomy" id="796027"/>
    <lineage>
        <taxon>Eukaryota</taxon>
        <taxon>Fungi</taxon>
        <taxon>Dikarya</taxon>
        <taxon>Ascomycota</taxon>
        <taxon>Saccharomycotina</taxon>
        <taxon>Dipodascomycetes</taxon>
        <taxon>Dipodascales</taxon>
        <taxon>Trichomonascaceae</taxon>
        <taxon>Sugiyamaella</taxon>
    </lineage>
</organism>
<dbReference type="RefSeq" id="XP_018735851.1">
    <property type="nucleotide sequence ID" value="XM_018878560.1"/>
</dbReference>
<reference evidence="4 5" key="1">
    <citation type="submission" date="2016-02" db="EMBL/GenBank/DDBJ databases">
        <title>Complete genome sequence and transcriptome regulation of the pentose utilising yeast Sugiyamaella lignohabitans.</title>
        <authorList>
            <person name="Bellasio M."/>
            <person name="Peymann A."/>
            <person name="Valli M."/>
            <person name="Sipitzky M."/>
            <person name="Graf A."/>
            <person name="Sauer M."/>
            <person name="Marx H."/>
            <person name="Mattanovich D."/>
        </authorList>
    </citation>
    <scope>NUCLEOTIDE SEQUENCE [LARGE SCALE GENOMIC DNA]</scope>
    <source>
        <strain evidence="4 5">CBS 10342</strain>
    </source>
</reference>
<dbReference type="EMBL" id="CP014501">
    <property type="protein sequence ID" value="ANB13374.1"/>
    <property type="molecule type" value="Genomic_DNA"/>
</dbReference>
<evidence type="ECO:0000256" key="1">
    <source>
        <dbReference type="SAM" id="MobiDB-lite"/>
    </source>
</evidence>
<dbReference type="Proteomes" id="UP000189580">
    <property type="component" value="Chromosome a"/>
</dbReference>
<evidence type="ECO:0000259" key="3">
    <source>
        <dbReference type="Pfam" id="PF05193"/>
    </source>
</evidence>
<dbReference type="FunFam" id="3.30.830.10:FF:000031">
    <property type="entry name" value="Putative zinc metalloprotease"/>
    <property type="match status" value="1"/>
</dbReference>
<dbReference type="KEGG" id="slb:AWJ20_1662"/>
<keyword evidence="5" id="KW-1185">Reference proteome</keyword>
<dbReference type="GO" id="GO:0046872">
    <property type="term" value="F:metal ion binding"/>
    <property type="evidence" value="ECO:0007669"/>
    <property type="project" value="InterPro"/>
</dbReference>
<accession>A0A167DWD4</accession>
<dbReference type="InterPro" id="IPR011765">
    <property type="entry name" value="Pept_M16_N"/>
</dbReference>
<dbReference type="OrthoDB" id="4953at2759"/>
<evidence type="ECO:0000313" key="4">
    <source>
        <dbReference type="EMBL" id="ANB13374.1"/>
    </source>
</evidence>
<dbReference type="GeneID" id="30033489"/>
<dbReference type="PANTHER" id="PTHR43016">
    <property type="entry name" value="PRESEQUENCE PROTEASE"/>
    <property type="match status" value="1"/>
</dbReference>
<dbReference type="Pfam" id="PF05193">
    <property type="entry name" value="Peptidase_M16_C"/>
    <property type="match status" value="2"/>
</dbReference>
<protein>
    <submittedName>
        <fullName evidence="4">Uncharacterized protein</fullName>
    </submittedName>
</protein>
<feature type="region of interest" description="Disordered" evidence="1">
    <location>
        <begin position="1011"/>
        <end position="1047"/>
    </location>
</feature>
<dbReference type="PANTHER" id="PTHR43016:SF16">
    <property type="entry name" value="METALLOPROTEASE, PUTATIVE (AFU_ORTHOLOGUE AFUA_4G07610)-RELATED"/>
    <property type="match status" value="1"/>
</dbReference>
<evidence type="ECO:0000259" key="2">
    <source>
        <dbReference type="Pfam" id="PF00675"/>
    </source>
</evidence>
<dbReference type="InterPro" id="IPR007863">
    <property type="entry name" value="Peptidase_M16_C"/>
</dbReference>
<feature type="domain" description="Peptidase M16 N-terminal" evidence="2">
    <location>
        <begin position="54"/>
        <end position="137"/>
    </location>
</feature>
<dbReference type="AlphaFoldDB" id="A0A167DWD4"/>
<feature type="domain" description="Peptidase M16 C-terminal" evidence="3">
    <location>
        <begin position="196"/>
        <end position="364"/>
    </location>
</feature>
<sequence length="1047" mass="118064">MVVTSPFVLQAEVHPEYNAASAVYNWKSSRTGLQVVLIQHETPVVNGYFAVASEVSNDSGTPHTLEHLIFMGSKTYPYKGLLDTVGNKMFSTTNAWTGTDQTVYTLVTAGWEGFRDLLPVYLDHVLNPTLNDNACLTEVYHIDGTAEEKGVVFSEMQGVENTSSSLIAERAQKLLFKADSGYSSNTGGLMDALRVLTNEEIRDFHKLRYTPDNLCVIVTGPVTPEELIKVMSEFDNSLDYVSDVNFKRPFVDSERDPVPLKNTRDEIEFPEADEDFGEVQLSWKGPSALELLDNTALHILGSYFTTEGSGKLPLAIVDVSDPLATDVSFYTDDYIDTICHFYVSGVPTERLAEVENEVLKVVEQQVSNFDLAFIRECIVRKKNKFILGAEKDPSSLAYIAIDNFLYGSRDGKHLIEWTQDASEYDTLLNWTEDAWTELITKYFIKNPRIVVRGRPSTKLFEQLNSEKEQRIKTYKEKFGEEGLKKLERQLESAQKENNMPIPNEIIDSFQAPNPERIRFIQTNSADAGLALTPTSEHSRFQESIISDTPKDFPLYVHFEQFESKFVAVRIFFSSFVVDEALLPYIEVLFSELFSLPMVLPDGTKLSYEEVVRDVKKDTLENSISSAGQFEEFVTLKLQATVENYSKVVEWAIRALWYTVFDEDRIKVLIEKHLNGLSEEKRDGSNILSSEILKATLSPRSLKRQSDNLVSEEFYEDLFEKIENGQFEDIKADLEKLRMSLFSLNNMRVLVMGGIDQIRNPVASWSSLIDATRKKHGNEQKADLVPIPRSVEVRSSKGRSLEKEAFITPMSASESSYLAVLSKGPTDYKDEDIPALAVCCSYLQAVEGPLWRGVRGTGLAYGASLFRSMEQGQIVLDIYRGTDAGKAVSVTKSIVEDLCDGREKFEKRFIEGAISSIVNSIASNESNFYTAASSKFFDNYVKKRGPNFNQSFMEAIKQVGEQQLQFVLRKYIRPMFHAHTSMVFVACNVSMVESLQKQLALSGYEVTVNAMVGADDSDEDESGDDDDDDDDDDEDDEEEEESEEEIEE</sequence>
<proteinExistence type="predicted"/>
<feature type="domain" description="Peptidase M16 C-terminal" evidence="3">
    <location>
        <begin position="730"/>
        <end position="902"/>
    </location>
</feature>
<feature type="compositionally biased region" description="Acidic residues" evidence="1">
    <location>
        <begin position="1014"/>
        <end position="1047"/>
    </location>
</feature>